<evidence type="ECO:0000256" key="1">
    <source>
        <dbReference type="ARBA" id="ARBA00004141"/>
    </source>
</evidence>
<dbReference type="PANTHER" id="PTHR43867:SF4">
    <property type="entry name" value="BETA-(1-3)-GLUCOSYL TRANSFERASE"/>
    <property type="match status" value="1"/>
</dbReference>
<organism evidence="11 12">
    <name type="scientific">Psychrobacter halodurans</name>
    <dbReference type="NCBI Taxonomy" id="2818439"/>
    <lineage>
        <taxon>Bacteria</taxon>
        <taxon>Pseudomonadati</taxon>
        <taxon>Pseudomonadota</taxon>
        <taxon>Gammaproteobacteria</taxon>
        <taxon>Moraxellales</taxon>
        <taxon>Moraxellaceae</taxon>
        <taxon>Psychrobacter</taxon>
    </lineage>
</organism>
<name>A0AAW4ILJ3_9GAMM</name>
<evidence type="ECO:0000256" key="7">
    <source>
        <dbReference type="ARBA" id="ARBA00023136"/>
    </source>
</evidence>
<accession>A0AAW4ILJ3</accession>
<dbReference type="InterPro" id="IPR029044">
    <property type="entry name" value="Nucleotide-diphossugar_trans"/>
</dbReference>
<keyword evidence="6 9" id="KW-1133">Transmembrane helix</keyword>
<proteinExistence type="predicted"/>
<dbReference type="Proteomes" id="UP000664161">
    <property type="component" value="Unassembled WGS sequence"/>
</dbReference>
<evidence type="ECO:0000256" key="4">
    <source>
        <dbReference type="ARBA" id="ARBA00022679"/>
    </source>
</evidence>
<comment type="caution">
    <text evidence="11">The sequence shown here is derived from an EMBL/GenBank/DDBJ whole genome shotgun (WGS) entry which is preliminary data.</text>
</comment>
<evidence type="ECO:0000313" key="12">
    <source>
        <dbReference type="Proteomes" id="UP000664161"/>
    </source>
</evidence>
<dbReference type="AlphaFoldDB" id="A0AAW4ILJ3"/>
<evidence type="ECO:0000256" key="5">
    <source>
        <dbReference type="ARBA" id="ARBA00022692"/>
    </source>
</evidence>
<dbReference type="InterPro" id="IPR001173">
    <property type="entry name" value="Glyco_trans_2-like"/>
</dbReference>
<feature type="transmembrane region" description="Helical" evidence="9">
    <location>
        <begin position="453"/>
        <end position="472"/>
    </location>
</feature>
<keyword evidence="5 9" id="KW-0812">Transmembrane</keyword>
<feature type="transmembrane region" description="Helical" evidence="9">
    <location>
        <begin position="422"/>
        <end position="447"/>
    </location>
</feature>
<dbReference type="GO" id="GO:0016758">
    <property type="term" value="F:hexosyltransferase activity"/>
    <property type="evidence" value="ECO:0007669"/>
    <property type="project" value="TreeGrafter"/>
</dbReference>
<comment type="pathway">
    <text evidence="2">Glycan metabolism.</text>
</comment>
<evidence type="ECO:0000259" key="10">
    <source>
        <dbReference type="Pfam" id="PF13632"/>
    </source>
</evidence>
<dbReference type="SUPFAM" id="SSF53448">
    <property type="entry name" value="Nucleotide-diphospho-sugar transferases"/>
    <property type="match status" value="1"/>
</dbReference>
<dbReference type="GO" id="GO:0005886">
    <property type="term" value="C:plasma membrane"/>
    <property type="evidence" value="ECO:0007669"/>
    <property type="project" value="TreeGrafter"/>
</dbReference>
<comment type="subcellular location">
    <subcellularLocation>
        <location evidence="1">Membrane</location>
        <topology evidence="1">Multi-pass membrane protein</topology>
    </subcellularLocation>
</comment>
<feature type="transmembrane region" description="Helical" evidence="9">
    <location>
        <begin position="544"/>
        <end position="566"/>
    </location>
</feature>
<evidence type="ECO:0000256" key="3">
    <source>
        <dbReference type="ARBA" id="ARBA00022676"/>
    </source>
</evidence>
<gene>
    <name evidence="11" type="ORF">J3491_02935</name>
</gene>
<keyword evidence="3" id="KW-0328">Glycosyltransferase</keyword>
<evidence type="ECO:0000256" key="6">
    <source>
        <dbReference type="ARBA" id="ARBA00022989"/>
    </source>
</evidence>
<dbReference type="EMBL" id="JAGBKN010000004">
    <property type="protein sequence ID" value="MBO1516289.1"/>
    <property type="molecule type" value="Genomic_DNA"/>
</dbReference>
<evidence type="ECO:0000256" key="9">
    <source>
        <dbReference type="SAM" id="Phobius"/>
    </source>
</evidence>
<dbReference type="Gene3D" id="3.90.550.10">
    <property type="entry name" value="Spore Coat Polysaccharide Biosynthesis Protein SpsA, Chain A"/>
    <property type="match status" value="1"/>
</dbReference>
<reference evidence="11 12" key="1">
    <citation type="submission" date="2021-03" db="EMBL/GenBank/DDBJ databases">
        <authorList>
            <person name="Shang D.-D."/>
            <person name="Du Z.-J."/>
            <person name="Chen G.-J."/>
        </authorList>
    </citation>
    <scope>NUCLEOTIDE SEQUENCE [LARGE SCALE GENOMIC DNA]</scope>
    <source>
        <strain evidence="11 12">F2608</strain>
    </source>
</reference>
<dbReference type="RefSeq" id="WP_207969151.1">
    <property type="nucleotide sequence ID" value="NZ_JAGBKN010000004.1"/>
</dbReference>
<evidence type="ECO:0000313" key="11">
    <source>
        <dbReference type="EMBL" id="MBO1516289.1"/>
    </source>
</evidence>
<protein>
    <submittedName>
        <fullName evidence="11">Glycosyltransferase</fullName>
    </submittedName>
</protein>
<dbReference type="InterPro" id="IPR050321">
    <property type="entry name" value="Glycosyltr_2/OpgH_subfam"/>
</dbReference>
<feature type="transmembrane region" description="Helical" evidence="9">
    <location>
        <begin position="572"/>
        <end position="591"/>
    </location>
</feature>
<sequence length="663" mass="74578">MTVNKEVYSDGRSGMSGLYPMIQDTPNAERFACSVGQEHNDNGREAINNRAAHVFGAYPPASKRAQTSWYKDPVLNNHINNHINEQVTSYLRSNDCLKPYHQNTQRGIKSDTNNGMQPVGKFERMERLADHAVSTIDQAMTHAEVAQPIRLSFQLMTRAEPAAMVIATIKSLLAIKAADDEILIIDNNHTKRELYEPLADFCDGLDPHLNVHFYHIDAVAGFKSGALNLALGLMDPSASHVVVVDSDYQALPHARDAIISAIHEYPEHALLQFPQFYRDADKADVHSELNHYFNHHLHRFFNRQRALSTGTYAVIRRDALVGLGGWSGASITEDAQMGVLLHRMGLHSRFIPKVIATGILPTTLCDLIAQRQRWVYGNAQVLNSYFVRPASLTADSSANTNVSQTMGERLQYMRAHFSQLSAWINFTGIFIVLQICTLLIVLAALIIGAQVDMAMLLTPLYVVYAAYGVFLLRRLWAYAQDRSPLNQQVAQHVTPTFINKLRAWALHLNFWEIGALSWWPVLWGRDKPFVCTPKQVVISNRRSVWQANVCALPKLLLILNIITLAVTSPLSALYSPLLFVSALVVTVLKLWSAKIAFDNYGYHPEVNDRYADEHDTYDEINNTVNQSCVIKNNVAKNKKTARDNITKNKHPNNTDPIKKYMAE</sequence>
<keyword evidence="12" id="KW-1185">Reference proteome</keyword>
<evidence type="ECO:0000256" key="2">
    <source>
        <dbReference type="ARBA" id="ARBA00004881"/>
    </source>
</evidence>
<keyword evidence="4" id="KW-0808">Transferase</keyword>
<evidence type="ECO:0000256" key="8">
    <source>
        <dbReference type="SAM" id="MobiDB-lite"/>
    </source>
</evidence>
<dbReference type="Pfam" id="PF13632">
    <property type="entry name" value="Glyco_trans_2_3"/>
    <property type="match status" value="1"/>
</dbReference>
<keyword evidence="7 9" id="KW-0472">Membrane</keyword>
<dbReference type="PANTHER" id="PTHR43867">
    <property type="entry name" value="CELLULOSE SYNTHASE CATALYTIC SUBUNIT A [UDP-FORMING]"/>
    <property type="match status" value="1"/>
</dbReference>
<feature type="domain" description="Glycosyltransferase 2-like" evidence="10">
    <location>
        <begin position="240"/>
        <end position="445"/>
    </location>
</feature>
<feature type="region of interest" description="Disordered" evidence="8">
    <location>
        <begin position="644"/>
        <end position="663"/>
    </location>
</feature>